<feature type="domain" description="TonB-dependent receptor-like beta-barrel" evidence="5">
    <location>
        <begin position="216"/>
        <end position="694"/>
    </location>
</feature>
<evidence type="ECO:0000256" key="1">
    <source>
        <dbReference type="ARBA" id="ARBA00004442"/>
    </source>
</evidence>
<dbReference type="Pfam" id="PF07715">
    <property type="entry name" value="Plug"/>
    <property type="match status" value="1"/>
</dbReference>
<protein>
    <submittedName>
        <fullName evidence="7">TonB-dependent receptor plug domain-containing protein</fullName>
    </submittedName>
</protein>
<comment type="caution">
    <text evidence="7">The sequence shown here is derived from an EMBL/GenBank/DDBJ whole genome shotgun (WGS) entry which is preliminary data.</text>
</comment>
<evidence type="ECO:0000256" key="4">
    <source>
        <dbReference type="RuleBase" id="RU003357"/>
    </source>
</evidence>
<comment type="similarity">
    <text evidence="4">Belongs to the TonB-dependent receptor family.</text>
</comment>
<dbReference type="InterPro" id="IPR012910">
    <property type="entry name" value="Plug_dom"/>
</dbReference>
<dbReference type="RefSeq" id="WP_176639061.1">
    <property type="nucleotide sequence ID" value="NZ_JABXXP010000028.1"/>
</dbReference>
<dbReference type="InterPro" id="IPR036942">
    <property type="entry name" value="Beta-barrel_TonB_sf"/>
</dbReference>
<comment type="subcellular location">
    <subcellularLocation>
        <location evidence="1 4">Cell outer membrane</location>
    </subcellularLocation>
</comment>
<dbReference type="InterPro" id="IPR037066">
    <property type="entry name" value="Plug_dom_sf"/>
</dbReference>
<dbReference type="Pfam" id="PF00593">
    <property type="entry name" value="TonB_dep_Rec_b-barrel"/>
    <property type="match status" value="1"/>
</dbReference>
<evidence type="ECO:0000259" key="6">
    <source>
        <dbReference type="Pfam" id="PF07715"/>
    </source>
</evidence>
<reference evidence="7 8" key="1">
    <citation type="submission" date="2020-06" db="EMBL/GenBank/DDBJ databases">
        <title>Description of novel acetic acid bacteria.</title>
        <authorList>
            <person name="Sombolestani A."/>
        </authorList>
    </citation>
    <scope>NUCLEOTIDE SEQUENCE [LARGE SCALE GENOMIC DNA]</scope>
    <source>
        <strain evidence="7 8">LMG 31431</strain>
    </source>
</reference>
<dbReference type="Proteomes" id="UP000534870">
    <property type="component" value="Unassembled WGS sequence"/>
</dbReference>
<gene>
    <name evidence="7" type="ORF">HUK84_03805</name>
</gene>
<keyword evidence="3" id="KW-0998">Cell outer membrane</keyword>
<keyword evidence="2 4" id="KW-0472">Membrane</keyword>
<dbReference type="InterPro" id="IPR000531">
    <property type="entry name" value="Beta-barrel_TonB"/>
</dbReference>
<dbReference type="AlphaFoldDB" id="A0A7Y7IU21"/>
<dbReference type="Gene3D" id="2.40.170.20">
    <property type="entry name" value="TonB-dependent receptor, beta-barrel domain"/>
    <property type="match status" value="1"/>
</dbReference>
<evidence type="ECO:0000313" key="7">
    <source>
        <dbReference type="EMBL" id="NVN10280.1"/>
    </source>
</evidence>
<evidence type="ECO:0000259" key="5">
    <source>
        <dbReference type="Pfam" id="PF00593"/>
    </source>
</evidence>
<sequence>ASEDITVTGGMATANGVTNTTPGGGLMAPQTVAKSRSTITRDFIAKQSPTTNAIAMIANLPGVVAASTDPLGQSTTAMSMRGLMQTEIGFTYEDMPIADSINYTPYVQAAVDTDNIAAITVNQGAPDITSPVYNDVGGLLKITLRHAADNFGGTANLSYGSKSLEREFIRLDSGELGHSGIKAFASFSSTTNDEWRGSGTFRKYHVDSEIRKDWTPDTSLAFILSYDNWQQGNYRPMTMAAWHAYGINYNYDKNYTRGDYNWIGLNQYTRRSLIMMLPFKARLADGLHVHLTPSFADYEEYYFGGTNINNTRSWYGNQPAGNLNLPAQFTLNGVPGEATVEQINPVPQKSFVLDSGLSWEKGNNIFQAGYSYNYVDLLEQIWYEGVNAQGGMANHEGAYPIRMANGVRYNTLDQHFQHQMNALYVSDTLKLLGGRLVLNAGLKYLMIFRDMVNRTPGAIRYAGGAYAQPLPQISASYRLTPHDQIYLDATTAYRAPASVEAYGQLFSPGRPGPTSSFVPMTGEYAIGEEIGYRHYGLVNVALALFNYNITNNQVTSNVYIGNLPIPEPIQAGGKTSRGAQVELGLRPWHHVSPYVSAQYLHATMDNDFATNGVLLPTAGKTAVQSPEVTAAIGLSYDNGSVFGNFSFNYIGAQYATLMNDQKMPSYETANMTLGYRFHSIGFARHPQIQMNIVNIGAENYLSGIQSVTANAHPVVVGGHTIAGAAPLYLVGGGIAVIGSVSTAF</sequence>
<dbReference type="EMBL" id="JABXXP010000028">
    <property type="protein sequence ID" value="NVN10280.1"/>
    <property type="molecule type" value="Genomic_DNA"/>
</dbReference>
<feature type="domain" description="TonB-dependent receptor plug" evidence="6">
    <location>
        <begin position="30"/>
        <end position="127"/>
    </location>
</feature>
<dbReference type="SUPFAM" id="SSF56935">
    <property type="entry name" value="Porins"/>
    <property type="match status" value="1"/>
</dbReference>
<accession>A0A7Y7IU21</accession>
<keyword evidence="7" id="KW-0675">Receptor</keyword>
<dbReference type="Gene3D" id="2.170.130.10">
    <property type="entry name" value="TonB-dependent receptor, plug domain"/>
    <property type="match status" value="1"/>
</dbReference>
<name>A0A7Y7IU21_9PROT</name>
<proteinExistence type="inferred from homology"/>
<organism evidence="7 8">
    <name type="scientific">Nguyenibacter vanlangensis</name>
    <dbReference type="NCBI Taxonomy" id="1216886"/>
    <lineage>
        <taxon>Bacteria</taxon>
        <taxon>Pseudomonadati</taxon>
        <taxon>Pseudomonadota</taxon>
        <taxon>Alphaproteobacteria</taxon>
        <taxon>Acetobacterales</taxon>
        <taxon>Acetobacteraceae</taxon>
        <taxon>Nguyenibacter</taxon>
    </lineage>
</organism>
<evidence type="ECO:0000256" key="2">
    <source>
        <dbReference type="ARBA" id="ARBA00023136"/>
    </source>
</evidence>
<evidence type="ECO:0000313" key="8">
    <source>
        <dbReference type="Proteomes" id="UP000534870"/>
    </source>
</evidence>
<keyword evidence="4" id="KW-0798">TonB box</keyword>
<evidence type="ECO:0000256" key="3">
    <source>
        <dbReference type="ARBA" id="ARBA00023237"/>
    </source>
</evidence>
<dbReference type="GO" id="GO:0009279">
    <property type="term" value="C:cell outer membrane"/>
    <property type="evidence" value="ECO:0007669"/>
    <property type="project" value="UniProtKB-SubCell"/>
</dbReference>
<feature type="non-terminal residue" evidence="7">
    <location>
        <position position="1"/>
    </location>
</feature>